<reference evidence="2 3" key="1">
    <citation type="submission" date="2019-02" db="EMBL/GenBank/DDBJ databases">
        <title>Kribbella capetownensis sp. nov. and Kribbella speibonae sp. nov., isolated from soil.</title>
        <authorList>
            <person name="Curtis S.M."/>
            <person name="Norton I."/>
            <person name="Everest G.J."/>
            <person name="Meyers P.R."/>
        </authorList>
    </citation>
    <scope>NUCLEOTIDE SEQUENCE [LARGE SCALE GENOMIC DNA]</scope>
    <source>
        <strain evidence="2 3">NRRL B-24813</strain>
    </source>
</reference>
<evidence type="ECO:0000313" key="3">
    <source>
        <dbReference type="Proteomes" id="UP000291144"/>
    </source>
</evidence>
<dbReference type="AlphaFoldDB" id="A0A4R0KX23"/>
<keyword evidence="1" id="KW-0812">Transmembrane</keyword>
<protein>
    <recommendedName>
        <fullName evidence="4">CU044_5270 family protein</fullName>
    </recommendedName>
</protein>
<comment type="caution">
    <text evidence="2">The sequence shown here is derived from an EMBL/GenBank/DDBJ whole genome shotgun (WGS) entry which is preliminary data.</text>
</comment>
<dbReference type="Proteomes" id="UP000291144">
    <property type="component" value="Unassembled WGS sequence"/>
</dbReference>
<evidence type="ECO:0000313" key="2">
    <source>
        <dbReference type="EMBL" id="TCC65653.1"/>
    </source>
</evidence>
<organism evidence="2 3">
    <name type="scientific">Kribbella pittospori</name>
    <dbReference type="NCBI Taxonomy" id="722689"/>
    <lineage>
        <taxon>Bacteria</taxon>
        <taxon>Bacillati</taxon>
        <taxon>Actinomycetota</taxon>
        <taxon>Actinomycetes</taxon>
        <taxon>Propionibacteriales</taxon>
        <taxon>Kribbellaceae</taxon>
        <taxon>Kribbella</taxon>
    </lineage>
</organism>
<dbReference type="NCBIfam" id="NF038083">
    <property type="entry name" value="CU044_5270_fam"/>
    <property type="match status" value="1"/>
</dbReference>
<name>A0A4R0KX23_9ACTN</name>
<sequence>MNEIDLLKRVRDDVPPPDPIALARARQRLLTPSPVRRSVGRRRVLVAGAVAATLAVGFLVNDVVIKDGAPKPGAIADANTFLANAAELTSANPDAPIPPGQYRQVTQRSQGTWRFGPHNSYVGTRHDVSEWWIPADQTPPYTAISVLSAKKEFSSAAAKALWAKLDPLNVKPQTIKTPYACGVGTNGGYIHLQKKDGKNFCTPSWRMPSADFVARLPRDPDKLLAALRADDPGRPAHCPPGHPDCGIPAARSAEAVDNQAFDRVATVMASGIAPADLRAALYQAARKMPGIQLQAEAVNLDGKTGRAIGRVQFLGVRQDLIIDAETGQFLGLREVATVTAPPNFDGDRQPLVRGDVVSWTSINTRITPNRPVVH</sequence>
<dbReference type="RefSeq" id="WP_131350223.1">
    <property type="nucleotide sequence ID" value="NZ_SJKB01000001.1"/>
</dbReference>
<evidence type="ECO:0008006" key="4">
    <source>
        <dbReference type="Google" id="ProtNLM"/>
    </source>
</evidence>
<proteinExistence type="predicted"/>
<evidence type="ECO:0000256" key="1">
    <source>
        <dbReference type="SAM" id="Phobius"/>
    </source>
</evidence>
<dbReference type="InterPro" id="IPR047789">
    <property type="entry name" value="CU044_5270-like"/>
</dbReference>
<gene>
    <name evidence="2" type="ORF">E0H73_01570</name>
</gene>
<accession>A0A4R0KX23</accession>
<keyword evidence="1" id="KW-0472">Membrane</keyword>
<feature type="transmembrane region" description="Helical" evidence="1">
    <location>
        <begin position="44"/>
        <end position="65"/>
    </location>
</feature>
<keyword evidence="3" id="KW-1185">Reference proteome</keyword>
<dbReference type="EMBL" id="SJKB01000001">
    <property type="protein sequence ID" value="TCC65653.1"/>
    <property type="molecule type" value="Genomic_DNA"/>
</dbReference>
<keyword evidence="1" id="KW-1133">Transmembrane helix</keyword>
<dbReference type="OrthoDB" id="3387554at2"/>